<dbReference type="FunFam" id="3.10.110.10:FF:000060">
    <property type="entry name" value="Ubiquitin conjugating enzyme (UbcB)"/>
    <property type="match status" value="1"/>
</dbReference>
<sequence>MSSGGPFQTARSMLGRAGQPSSSQESFLDSSLSGLSDGEASPRANNGTFDLPRFCGLFQSFLDSSLSGLSDGEASPRANNGTFDLPRRQPLVGHLAVGGSRSAQRLVKEVQEINQEPPPGCSAGPKGDNLYEWAAAVDGPEKTVYEGGTFFLELSLGKEYPFEPPKVTFLTRIYHCNIDSHGTICLDVLRDRWSPTMSIKSVLYCIVSLMSDCNPHDPLVSSIAQQYLNNRSEFERTARLWTQRYAR</sequence>
<dbReference type="InterPro" id="IPR023313">
    <property type="entry name" value="UBQ-conjugating_AS"/>
</dbReference>
<evidence type="ECO:0000313" key="11">
    <source>
        <dbReference type="WBParaSite" id="PSAMB.scaffold600size46123.g7629.t2"/>
    </source>
</evidence>
<dbReference type="PANTHER" id="PTHR24068">
    <property type="entry name" value="UBIQUITIN-CONJUGATING ENZYME E2"/>
    <property type="match status" value="1"/>
</dbReference>
<keyword evidence="10" id="KW-1185">Reference proteome</keyword>
<feature type="compositionally biased region" description="Low complexity" evidence="8">
    <location>
        <begin position="21"/>
        <end position="38"/>
    </location>
</feature>
<evidence type="ECO:0000256" key="5">
    <source>
        <dbReference type="ARBA" id="ARBA00022840"/>
    </source>
</evidence>
<evidence type="ECO:0000256" key="7">
    <source>
        <dbReference type="RuleBase" id="RU362109"/>
    </source>
</evidence>
<evidence type="ECO:0000256" key="2">
    <source>
        <dbReference type="ARBA" id="ARBA00022679"/>
    </source>
</evidence>
<dbReference type="GO" id="GO:0061631">
    <property type="term" value="F:ubiquitin conjugating enzyme activity"/>
    <property type="evidence" value="ECO:0007669"/>
    <property type="project" value="UniProtKB-EC"/>
</dbReference>
<dbReference type="EC" id="2.3.2.23" evidence="1"/>
<evidence type="ECO:0000256" key="3">
    <source>
        <dbReference type="ARBA" id="ARBA00022741"/>
    </source>
</evidence>
<organism evidence="10 11">
    <name type="scientific">Plectus sambesii</name>
    <dbReference type="NCBI Taxonomy" id="2011161"/>
    <lineage>
        <taxon>Eukaryota</taxon>
        <taxon>Metazoa</taxon>
        <taxon>Ecdysozoa</taxon>
        <taxon>Nematoda</taxon>
        <taxon>Chromadorea</taxon>
        <taxon>Plectida</taxon>
        <taxon>Plectina</taxon>
        <taxon>Plectoidea</taxon>
        <taxon>Plectidae</taxon>
        <taxon>Plectus</taxon>
    </lineage>
</organism>
<feature type="domain" description="UBC core" evidence="9">
    <location>
        <begin position="101"/>
        <end position="247"/>
    </location>
</feature>
<dbReference type="Gene3D" id="3.10.110.10">
    <property type="entry name" value="Ubiquitin Conjugating Enzyme"/>
    <property type="match status" value="1"/>
</dbReference>
<evidence type="ECO:0000259" key="9">
    <source>
        <dbReference type="PROSITE" id="PS50127"/>
    </source>
</evidence>
<feature type="compositionally biased region" description="Polar residues" evidence="8">
    <location>
        <begin position="1"/>
        <end position="11"/>
    </location>
</feature>
<feature type="active site" description="Glycyl thioester intermediate" evidence="6">
    <location>
        <position position="185"/>
    </location>
</feature>
<dbReference type="SUPFAM" id="SSF54495">
    <property type="entry name" value="UBC-like"/>
    <property type="match status" value="1"/>
</dbReference>
<keyword evidence="5 7" id="KW-0067">ATP-binding</keyword>
<evidence type="ECO:0000256" key="4">
    <source>
        <dbReference type="ARBA" id="ARBA00022786"/>
    </source>
</evidence>
<dbReference type="GO" id="GO:0005524">
    <property type="term" value="F:ATP binding"/>
    <property type="evidence" value="ECO:0007669"/>
    <property type="project" value="UniProtKB-UniRule"/>
</dbReference>
<dbReference type="InterPro" id="IPR000608">
    <property type="entry name" value="UBC"/>
</dbReference>
<feature type="region of interest" description="Disordered" evidence="8">
    <location>
        <begin position="1"/>
        <end position="44"/>
    </location>
</feature>
<accession>A0A914X4R4</accession>
<dbReference type="PROSITE" id="PS50127">
    <property type="entry name" value="UBC_2"/>
    <property type="match status" value="1"/>
</dbReference>
<evidence type="ECO:0000256" key="6">
    <source>
        <dbReference type="PROSITE-ProRule" id="PRU10133"/>
    </source>
</evidence>
<keyword evidence="4 7" id="KW-0833">Ubl conjugation pathway</keyword>
<comment type="similarity">
    <text evidence="7">Belongs to the ubiquitin-conjugating enzyme family.</text>
</comment>
<name>A0A914X4R4_9BILA</name>
<protein>
    <recommendedName>
        <fullName evidence="1">E2 ubiquitin-conjugating enzyme</fullName>
        <ecNumber evidence="1">2.3.2.23</ecNumber>
    </recommendedName>
</protein>
<dbReference type="SMART" id="SM00212">
    <property type="entry name" value="UBCc"/>
    <property type="match status" value="1"/>
</dbReference>
<dbReference type="InterPro" id="IPR016135">
    <property type="entry name" value="UBQ-conjugating_enzyme/RWD"/>
</dbReference>
<dbReference type="PROSITE" id="PS00183">
    <property type="entry name" value="UBC_1"/>
    <property type="match status" value="1"/>
</dbReference>
<evidence type="ECO:0000256" key="1">
    <source>
        <dbReference type="ARBA" id="ARBA00012486"/>
    </source>
</evidence>
<keyword evidence="3 7" id="KW-0547">Nucleotide-binding</keyword>
<proteinExistence type="inferred from homology"/>
<dbReference type="AlphaFoldDB" id="A0A914X4R4"/>
<dbReference type="WBParaSite" id="PSAMB.scaffold600size46123.g7629.t2">
    <property type="protein sequence ID" value="PSAMB.scaffold600size46123.g7629.t2"/>
    <property type="gene ID" value="PSAMB.scaffold600size46123.g7629"/>
</dbReference>
<dbReference type="Proteomes" id="UP000887566">
    <property type="component" value="Unplaced"/>
</dbReference>
<reference evidence="11" key="1">
    <citation type="submission" date="2022-11" db="UniProtKB">
        <authorList>
            <consortium name="WormBaseParasite"/>
        </authorList>
    </citation>
    <scope>IDENTIFICATION</scope>
</reference>
<dbReference type="Pfam" id="PF00179">
    <property type="entry name" value="UQ_con"/>
    <property type="match status" value="1"/>
</dbReference>
<evidence type="ECO:0000256" key="8">
    <source>
        <dbReference type="SAM" id="MobiDB-lite"/>
    </source>
</evidence>
<evidence type="ECO:0000313" key="10">
    <source>
        <dbReference type="Proteomes" id="UP000887566"/>
    </source>
</evidence>
<keyword evidence="2" id="KW-0808">Transferase</keyword>